<keyword evidence="7" id="KW-1185">Reference proteome</keyword>
<comment type="caution">
    <text evidence="6">The sequence shown here is derived from an EMBL/GenBank/DDBJ whole genome shotgun (WGS) entry which is preliminary data.</text>
</comment>
<dbReference type="Proteomes" id="UP001201812">
    <property type="component" value="Unassembled WGS sequence"/>
</dbReference>
<protein>
    <submittedName>
        <fullName evidence="6">Armadillo-like helical domain-containing protein 3</fullName>
    </submittedName>
</protein>
<keyword evidence="4" id="KW-0472">Membrane</keyword>
<dbReference type="Pfam" id="PF08427">
    <property type="entry name" value="ARMH3_C"/>
    <property type="match status" value="1"/>
</dbReference>
<dbReference type="GO" id="GO:0005829">
    <property type="term" value="C:cytosol"/>
    <property type="evidence" value="ECO:0007669"/>
    <property type="project" value="TreeGrafter"/>
</dbReference>
<proteinExistence type="predicted"/>
<name>A0AAD4NH39_9BILA</name>
<dbReference type="EMBL" id="JAKKPZ010000002">
    <property type="protein sequence ID" value="KAI1725497.1"/>
    <property type="molecule type" value="Genomic_DNA"/>
</dbReference>
<organism evidence="6 7">
    <name type="scientific">Ditylenchus destructor</name>
    <dbReference type="NCBI Taxonomy" id="166010"/>
    <lineage>
        <taxon>Eukaryota</taxon>
        <taxon>Metazoa</taxon>
        <taxon>Ecdysozoa</taxon>
        <taxon>Nematoda</taxon>
        <taxon>Chromadorea</taxon>
        <taxon>Rhabditida</taxon>
        <taxon>Tylenchina</taxon>
        <taxon>Tylenchomorpha</taxon>
        <taxon>Sphaerularioidea</taxon>
        <taxon>Anguinidae</taxon>
        <taxon>Anguininae</taxon>
        <taxon>Ditylenchus</taxon>
    </lineage>
</organism>
<evidence type="ECO:0000256" key="4">
    <source>
        <dbReference type="ARBA" id="ARBA00023136"/>
    </source>
</evidence>
<dbReference type="PANTHER" id="PTHR13608:SF3">
    <property type="entry name" value="ARMADILLO-LIKE HELICAL DOMAIN-CONTAINING PROTEIN 3"/>
    <property type="match status" value="1"/>
</dbReference>
<dbReference type="AlphaFoldDB" id="A0AAD4NH39"/>
<keyword evidence="2" id="KW-0812">Transmembrane</keyword>
<dbReference type="GO" id="GO:0016020">
    <property type="term" value="C:membrane"/>
    <property type="evidence" value="ECO:0007669"/>
    <property type="project" value="UniProtKB-SubCell"/>
</dbReference>
<evidence type="ECO:0000256" key="2">
    <source>
        <dbReference type="ARBA" id="ARBA00022692"/>
    </source>
</evidence>
<evidence type="ECO:0000313" key="7">
    <source>
        <dbReference type="Proteomes" id="UP001201812"/>
    </source>
</evidence>
<reference evidence="6" key="1">
    <citation type="submission" date="2022-01" db="EMBL/GenBank/DDBJ databases">
        <title>Genome Sequence Resource for Two Populations of Ditylenchus destructor, the Migratory Endoparasitic Phytonematode.</title>
        <authorList>
            <person name="Zhang H."/>
            <person name="Lin R."/>
            <person name="Xie B."/>
        </authorList>
    </citation>
    <scope>NUCLEOTIDE SEQUENCE</scope>
    <source>
        <strain evidence="6">BazhouSP</strain>
    </source>
</reference>
<comment type="subcellular location">
    <subcellularLocation>
        <location evidence="1">Membrane</location>
    </subcellularLocation>
</comment>
<evidence type="ECO:0000259" key="5">
    <source>
        <dbReference type="SMART" id="SM01158"/>
    </source>
</evidence>
<evidence type="ECO:0000256" key="3">
    <source>
        <dbReference type="ARBA" id="ARBA00022989"/>
    </source>
</evidence>
<accession>A0AAD4NH39</accession>
<evidence type="ECO:0000313" key="6">
    <source>
        <dbReference type="EMBL" id="KAI1725497.1"/>
    </source>
</evidence>
<dbReference type="InterPro" id="IPR013636">
    <property type="entry name" value="ARMH3_C"/>
</dbReference>
<evidence type="ECO:0000256" key="1">
    <source>
        <dbReference type="ARBA" id="ARBA00004370"/>
    </source>
</evidence>
<dbReference type="SMART" id="SM01158">
    <property type="entry name" value="DUF1741"/>
    <property type="match status" value="1"/>
</dbReference>
<sequence length="635" mass="71770">MTGVIIDAARSDANQPYRRNIVAPLISRCSSRSIQANRPEKIVWSEFFLVRPHVASLKGILTKISADYPAKECLRASIDVLLAKCAENIRRTSGDIRIINSCTTLCVVFETLGEKINSGTTCSQLSNLCQSLIEKISAEEISDDEDKWLLRTIFLIICSNKELKESPSIECFSKDVLLFDNILRLFSTTQLDPSILRGAILCIEAMLQHTSVSPMNHLYAHLTSLEETFVISGLIQYMNKWMTAYNNTCRGAFVENESSFVSSIGNKVFNLFSNGESSDVSLHAEIRELNGSECLLLLYQASSCNWKFLNAFISPLHDSQLTDSSCTSAFATFLTFSSFLFNNFKSDITKNLSKFCLLTLWNVINDQPSRHLLSEMKMFPILLYKPANLRKRATCELDEECRPLSEYVLNLLTDFCIHHLMLHFPFDHYHIALSTIHRILIHQKNTNCRIKRCNPLFEALIALLNYLSHHYSRLGTLPSLKLAERALGLINFFITYGDTFLPHAASYDFLYYEIVRQSDVFNRLNSTAEEISQNAKAGSAFAESSERLVNQLVNILAIIKHIRPKLESVSFENANPEEVIKESFNDLTLKLYEGLETVEKWEESADRDGVLCSLVETAMSSVRKNPGTICNVSVA</sequence>
<feature type="domain" description="Armadillo-like helical" evidence="5">
    <location>
        <begin position="396"/>
        <end position="626"/>
    </location>
</feature>
<dbReference type="PANTHER" id="PTHR13608">
    <property type="entry name" value="ARMADILLO-LIKE HELICAL DOMAIN-CONTAINING PROTEIN 3"/>
    <property type="match status" value="1"/>
</dbReference>
<keyword evidence="3" id="KW-1133">Transmembrane helix</keyword>
<dbReference type="InterPro" id="IPR039868">
    <property type="entry name" value="ARMD3-like"/>
</dbReference>
<gene>
    <name evidence="6" type="ORF">DdX_02157</name>
</gene>